<keyword evidence="2 5" id="KW-0812">Transmembrane</keyword>
<evidence type="ECO:0000256" key="5">
    <source>
        <dbReference type="SAM" id="Phobius"/>
    </source>
</evidence>
<evidence type="ECO:0000256" key="4">
    <source>
        <dbReference type="ARBA" id="ARBA00023136"/>
    </source>
</evidence>
<proteinExistence type="predicted"/>
<keyword evidence="4 5" id="KW-0472">Membrane</keyword>
<dbReference type="GO" id="GO:0005384">
    <property type="term" value="F:manganese ion transmembrane transporter activity"/>
    <property type="evidence" value="ECO:0007669"/>
    <property type="project" value="InterPro"/>
</dbReference>
<dbReference type="AlphaFoldDB" id="A0A1G2QZ15"/>
<feature type="transmembrane region" description="Helical" evidence="5">
    <location>
        <begin position="137"/>
        <end position="155"/>
    </location>
</feature>
<feature type="transmembrane region" description="Helical" evidence="5">
    <location>
        <begin position="195"/>
        <end position="220"/>
    </location>
</feature>
<dbReference type="GO" id="GO:0030026">
    <property type="term" value="P:intracellular manganese ion homeostasis"/>
    <property type="evidence" value="ECO:0007669"/>
    <property type="project" value="InterPro"/>
</dbReference>
<dbReference type="PANTHER" id="PTHR31851">
    <property type="entry name" value="FE(2+)/MN(2+) TRANSPORTER PCL1"/>
    <property type="match status" value="1"/>
</dbReference>
<dbReference type="Proteomes" id="UP000178065">
    <property type="component" value="Unassembled WGS sequence"/>
</dbReference>
<comment type="caution">
    <text evidence="6">The sequence shown here is derived from an EMBL/GenBank/DDBJ whole genome shotgun (WGS) entry which is preliminary data.</text>
</comment>
<evidence type="ECO:0000256" key="3">
    <source>
        <dbReference type="ARBA" id="ARBA00022989"/>
    </source>
</evidence>
<name>A0A1G2QZ15_9BACT</name>
<evidence type="ECO:0000256" key="1">
    <source>
        <dbReference type="ARBA" id="ARBA00004127"/>
    </source>
</evidence>
<evidence type="ECO:0008006" key="8">
    <source>
        <dbReference type="Google" id="ProtNLM"/>
    </source>
</evidence>
<feature type="transmembrane region" description="Helical" evidence="5">
    <location>
        <begin position="161"/>
        <end position="183"/>
    </location>
</feature>
<dbReference type="STRING" id="1802448.A2672_01815"/>
<protein>
    <recommendedName>
        <fullName evidence="8">GMP synthase</fullName>
    </recommendedName>
</protein>
<dbReference type="GO" id="GO:0012505">
    <property type="term" value="C:endomembrane system"/>
    <property type="evidence" value="ECO:0007669"/>
    <property type="project" value="UniProtKB-SubCell"/>
</dbReference>
<organism evidence="6 7">
    <name type="scientific">Candidatus Wildermuthbacteria bacterium RIFCSPHIGHO2_01_FULL_49_22b</name>
    <dbReference type="NCBI Taxonomy" id="1802448"/>
    <lineage>
        <taxon>Bacteria</taxon>
        <taxon>Candidatus Wildermuthiibacteriota</taxon>
    </lineage>
</organism>
<dbReference type="EMBL" id="MHTT01000015">
    <property type="protein sequence ID" value="OHA65242.1"/>
    <property type="molecule type" value="Genomic_DNA"/>
</dbReference>
<dbReference type="Pfam" id="PF01988">
    <property type="entry name" value="VIT1"/>
    <property type="match status" value="1"/>
</dbReference>
<keyword evidence="3 5" id="KW-1133">Transmembrane helix</keyword>
<sequence>MGDLVYGANDGIITTFAVVSGAAGALLSPGVVIILGLANLLADGFSMGASNLLSLRSERDFVKLQRKKEEWEAEQFPEIEREEIRSILRSWGVAKEQVEPATASITRDRKRWVDLMMREELNLKEEEPGSPLQHGSATFFAFIAAGFLPLVPYLIPQLPSQFLISSVVAGFAFFGVGAARSLVTAASPVKAGLEMLLVGGVASGVAFGIGFAVKTLFGIVV</sequence>
<evidence type="ECO:0000313" key="7">
    <source>
        <dbReference type="Proteomes" id="UP000178065"/>
    </source>
</evidence>
<accession>A0A1G2QZ15</accession>
<evidence type="ECO:0000313" key="6">
    <source>
        <dbReference type="EMBL" id="OHA65242.1"/>
    </source>
</evidence>
<gene>
    <name evidence="6" type="ORF">A2672_01815</name>
</gene>
<reference evidence="6 7" key="1">
    <citation type="journal article" date="2016" name="Nat. Commun.">
        <title>Thousands of microbial genomes shed light on interconnected biogeochemical processes in an aquifer system.</title>
        <authorList>
            <person name="Anantharaman K."/>
            <person name="Brown C.T."/>
            <person name="Hug L.A."/>
            <person name="Sharon I."/>
            <person name="Castelle C.J."/>
            <person name="Probst A.J."/>
            <person name="Thomas B.C."/>
            <person name="Singh A."/>
            <person name="Wilkins M.J."/>
            <person name="Karaoz U."/>
            <person name="Brodie E.L."/>
            <person name="Williams K.H."/>
            <person name="Hubbard S.S."/>
            <person name="Banfield J.F."/>
        </authorList>
    </citation>
    <scope>NUCLEOTIDE SEQUENCE [LARGE SCALE GENOMIC DNA]</scope>
</reference>
<comment type="subcellular location">
    <subcellularLocation>
        <location evidence="1">Endomembrane system</location>
        <topology evidence="1">Multi-pass membrane protein</topology>
    </subcellularLocation>
</comment>
<evidence type="ECO:0000256" key="2">
    <source>
        <dbReference type="ARBA" id="ARBA00022692"/>
    </source>
</evidence>
<dbReference type="InterPro" id="IPR008217">
    <property type="entry name" value="Ccc1_fam"/>
</dbReference>
<feature type="transmembrane region" description="Helical" evidence="5">
    <location>
        <begin position="12"/>
        <end position="42"/>
    </location>
</feature>